<dbReference type="InterPro" id="IPR043502">
    <property type="entry name" value="DNA/RNA_pol_sf"/>
</dbReference>
<dbReference type="Gene3D" id="3.10.10.10">
    <property type="entry name" value="HIV Type 1 Reverse Transcriptase, subunit A, domain 1"/>
    <property type="match status" value="1"/>
</dbReference>
<organism evidence="2 3">
    <name type="scientific">Gossypium australe</name>
    <dbReference type="NCBI Taxonomy" id="47621"/>
    <lineage>
        <taxon>Eukaryota</taxon>
        <taxon>Viridiplantae</taxon>
        <taxon>Streptophyta</taxon>
        <taxon>Embryophyta</taxon>
        <taxon>Tracheophyta</taxon>
        <taxon>Spermatophyta</taxon>
        <taxon>Magnoliopsida</taxon>
        <taxon>eudicotyledons</taxon>
        <taxon>Gunneridae</taxon>
        <taxon>Pentapetalae</taxon>
        <taxon>rosids</taxon>
        <taxon>malvids</taxon>
        <taxon>Malvales</taxon>
        <taxon>Malvaceae</taxon>
        <taxon>Malvoideae</taxon>
        <taxon>Gossypium</taxon>
    </lineage>
</organism>
<dbReference type="PANTHER" id="PTHR15503">
    <property type="entry name" value="LDOC1 RELATED"/>
    <property type="match status" value="1"/>
</dbReference>
<name>A0A5B6VYV0_9ROSI</name>
<evidence type="ECO:0000313" key="3">
    <source>
        <dbReference type="Proteomes" id="UP000325315"/>
    </source>
</evidence>
<dbReference type="AlphaFoldDB" id="A0A5B6VYV0"/>
<protein>
    <submittedName>
        <fullName evidence="2">RVP_2 domain-containing protein</fullName>
    </submittedName>
</protein>
<dbReference type="InterPro" id="IPR032567">
    <property type="entry name" value="RTL1-rel"/>
</dbReference>
<proteinExistence type="predicted"/>
<dbReference type="SUPFAM" id="SSF56672">
    <property type="entry name" value="DNA/RNA polymerases"/>
    <property type="match status" value="1"/>
</dbReference>
<sequence length="121" mass="13597">MSSKNPSREQNARVEGRAPARTYAIRAHEEAYSPDGYEAYLAFVMNTKKTELKIESVPIVYEYSDVFPKKLPGLPSTREIEFGIELAQGTVPISIAPYRMAPTELKELKTLLQELTDKGFA</sequence>
<dbReference type="PANTHER" id="PTHR15503:SF45">
    <property type="entry name" value="RNA-DIRECTED DNA POLYMERASE HOMOLOG"/>
    <property type="match status" value="1"/>
</dbReference>
<evidence type="ECO:0000256" key="1">
    <source>
        <dbReference type="SAM" id="MobiDB-lite"/>
    </source>
</evidence>
<feature type="region of interest" description="Disordered" evidence="1">
    <location>
        <begin position="1"/>
        <end position="20"/>
    </location>
</feature>
<feature type="compositionally biased region" description="Basic and acidic residues" evidence="1">
    <location>
        <begin position="1"/>
        <end position="18"/>
    </location>
</feature>
<evidence type="ECO:0000313" key="2">
    <source>
        <dbReference type="EMBL" id="KAA3474164.1"/>
    </source>
</evidence>
<accession>A0A5B6VYV0</accession>
<dbReference type="Proteomes" id="UP000325315">
    <property type="component" value="Unassembled WGS sequence"/>
</dbReference>
<gene>
    <name evidence="2" type="ORF">EPI10_024485</name>
</gene>
<dbReference type="EMBL" id="SMMG02000005">
    <property type="protein sequence ID" value="KAA3474164.1"/>
    <property type="molecule type" value="Genomic_DNA"/>
</dbReference>
<comment type="caution">
    <text evidence="2">The sequence shown here is derived from an EMBL/GenBank/DDBJ whole genome shotgun (WGS) entry which is preliminary data.</text>
</comment>
<reference evidence="3" key="1">
    <citation type="journal article" date="2019" name="Plant Biotechnol. J.">
        <title>Genome sequencing of the Australian wild diploid species Gossypium australe highlights disease resistance and delayed gland morphogenesis.</title>
        <authorList>
            <person name="Cai Y."/>
            <person name="Cai X."/>
            <person name="Wang Q."/>
            <person name="Wang P."/>
            <person name="Zhang Y."/>
            <person name="Cai C."/>
            <person name="Xu Y."/>
            <person name="Wang K."/>
            <person name="Zhou Z."/>
            <person name="Wang C."/>
            <person name="Geng S."/>
            <person name="Li B."/>
            <person name="Dong Q."/>
            <person name="Hou Y."/>
            <person name="Wang H."/>
            <person name="Ai P."/>
            <person name="Liu Z."/>
            <person name="Yi F."/>
            <person name="Sun M."/>
            <person name="An G."/>
            <person name="Cheng J."/>
            <person name="Zhang Y."/>
            <person name="Shi Q."/>
            <person name="Xie Y."/>
            <person name="Shi X."/>
            <person name="Chang Y."/>
            <person name="Huang F."/>
            <person name="Chen Y."/>
            <person name="Hong S."/>
            <person name="Mi L."/>
            <person name="Sun Q."/>
            <person name="Zhang L."/>
            <person name="Zhou B."/>
            <person name="Peng R."/>
            <person name="Zhang X."/>
            <person name="Liu F."/>
        </authorList>
    </citation>
    <scope>NUCLEOTIDE SEQUENCE [LARGE SCALE GENOMIC DNA]</scope>
    <source>
        <strain evidence="3">cv. PA1801</strain>
    </source>
</reference>
<dbReference type="OrthoDB" id="1749844at2759"/>
<keyword evidence="3" id="KW-1185">Reference proteome</keyword>